<dbReference type="PANTHER" id="PTHR43308">
    <property type="entry name" value="OUTER MEMBRANE PROTEIN ALPHA-RELATED"/>
    <property type="match status" value="1"/>
</dbReference>
<dbReference type="InterPro" id="IPR051465">
    <property type="entry name" value="Cell_Envelope_Struct_Comp"/>
</dbReference>
<dbReference type="RefSeq" id="WP_095722959.1">
    <property type="nucleotide sequence ID" value="NZ_NTFS01000206.1"/>
</dbReference>
<evidence type="ECO:0000313" key="2">
    <source>
        <dbReference type="EMBL" id="PAX52729.1"/>
    </source>
</evidence>
<dbReference type="AlphaFoldDB" id="A0A2A2TH45"/>
<evidence type="ECO:0000313" key="3">
    <source>
        <dbReference type="Proteomes" id="UP000218238"/>
    </source>
</evidence>
<proteinExistence type="predicted"/>
<name>A0A2A2TH45_9CYAN</name>
<keyword evidence="3" id="KW-1185">Reference proteome</keyword>
<feature type="domain" description="SLH" evidence="1">
    <location>
        <begin position="82"/>
        <end position="145"/>
    </location>
</feature>
<dbReference type="Pfam" id="PF00395">
    <property type="entry name" value="SLH"/>
    <property type="match status" value="3"/>
</dbReference>
<sequence>MRQIFSSLSLVVLLQASLISIYTDIPVAAQNSDPIAQVIAANLMRNFADGKFYPERMISRAELAVIMVKAFHLNKRQNLPKENITVADVPANHWAFNDIQTILKTGIMRGYRDNLFFPNQQVTRAEAIAIFAQAYGVFQFPDDTVSEILAPYSDQKSIPTWARKAIATVISEGFITPDNQGNLLPLKPMTRGDVAYLLSRYLQRQQKQPDTPIVPEVAPM</sequence>
<feature type="domain" description="SLH" evidence="1">
    <location>
        <begin position="18"/>
        <end position="81"/>
    </location>
</feature>
<dbReference type="PROSITE" id="PS51272">
    <property type="entry name" value="SLH"/>
    <property type="match status" value="3"/>
</dbReference>
<feature type="domain" description="SLH" evidence="1">
    <location>
        <begin position="149"/>
        <end position="212"/>
    </location>
</feature>
<dbReference type="OrthoDB" id="9759810at2"/>
<reference evidence="2 3" key="1">
    <citation type="submission" date="2017-08" db="EMBL/GenBank/DDBJ databases">
        <title>Draft genome sequence of filamentous cyanobacterium Calothrix elsteri CCALA 953.</title>
        <authorList>
            <person name="Gagunashvili A.N."/>
            <person name="Elster J."/>
            <person name="Andresson O.S."/>
        </authorList>
    </citation>
    <scope>NUCLEOTIDE SEQUENCE [LARGE SCALE GENOMIC DNA]</scope>
    <source>
        <strain evidence="2 3">CCALA 953</strain>
    </source>
</reference>
<accession>A0A2A2TH45</accession>
<dbReference type="PANTHER" id="PTHR43308:SF5">
    <property type="entry name" value="S-LAYER PROTEIN _ PEPTIDOGLYCAN ENDO-BETA-N-ACETYLGLUCOSAMINIDASE"/>
    <property type="match status" value="1"/>
</dbReference>
<comment type="caution">
    <text evidence="2">The sequence shown here is derived from an EMBL/GenBank/DDBJ whole genome shotgun (WGS) entry which is preliminary data.</text>
</comment>
<organism evidence="2 3">
    <name type="scientific">Brunnivagina elsteri CCALA 953</name>
    <dbReference type="NCBI Taxonomy" id="987040"/>
    <lineage>
        <taxon>Bacteria</taxon>
        <taxon>Bacillati</taxon>
        <taxon>Cyanobacteriota</taxon>
        <taxon>Cyanophyceae</taxon>
        <taxon>Nostocales</taxon>
        <taxon>Calotrichaceae</taxon>
        <taxon>Brunnivagina</taxon>
    </lineage>
</organism>
<evidence type="ECO:0000259" key="1">
    <source>
        <dbReference type="PROSITE" id="PS51272"/>
    </source>
</evidence>
<dbReference type="EMBL" id="NTFS01000206">
    <property type="protein sequence ID" value="PAX52729.1"/>
    <property type="molecule type" value="Genomic_DNA"/>
</dbReference>
<gene>
    <name evidence="2" type="ORF">CK510_17700</name>
</gene>
<protein>
    <submittedName>
        <fullName evidence="2">S-layer protein</fullName>
    </submittedName>
</protein>
<dbReference type="Proteomes" id="UP000218238">
    <property type="component" value="Unassembled WGS sequence"/>
</dbReference>
<dbReference type="InterPro" id="IPR001119">
    <property type="entry name" value="SLH_dom"/>
</dbReference>